<gene>
    <name evidence="7" type="ORF">CCE28_04145</name>
</gene>
<feature type="transmembrane region" description="Helical" evidence="6">
    <location>
        <begin position="257"/>
        <end position="276"/>
    </location>
</feature>
<evidence type="ECO:0000256" key="5">
    <source>
        <dbReference type="ARBA" id="ARBA00023136"/>
    </source>
</evidence>
<evidence type="ECO:0000256" key="2">
    <source>
        <dbReference type="ARBA" id="ARBA00022475"/>
    </source>
</evidence>
<dbReference type="Pfam" id="PF02653">
    <property type="entry name" value="BPD_transp_2"/>
    <property type="match status" value="1"/>
</dbReference>
<name>A0A267MMG7_9FIRM</name>
<keyword evidence="4 6" id="KW-1133">Transmembrane helix</keyword>
<keyword evidence="8" id="KW-1185">Reference proteome</keyword>
<feature type="transmembrane region" description="Helical" evidence="6">
    <location>
        <begin position="95"/>
        <end position="121"/>
    </location>
</feature>
<feature type="transmembrane region" description="Helical" evidence="6">
    <location>
        <begin position="229"/>
        <end position="245"/>
    </location>
</feature>
<feature type="transmembrane region" description="Helical" evidence="6">
    <location>
        <begin position="133"/>
        <end position="155"/>
    </location>
</feature>
<dbReference type="GO" id="GO:0005886">
    <property type="term" value="C:plasma membrane"/>
    <property type="evidence" value="ECO:0007669"/>
    <property type="project" value="UniProtKB-SubCell"/>
</dbReference>
<feature type="transmembrane region" description="Helical" evidence="6">
    <location>
        <begin position="362"/>
        <end position="380"/>
    </location>
</feature>
<evidence type="ECO:0000256" key="3">
    <source>
        <dbReference type="ARBA" id="ARBA00022692"/>
    </source>
</evidence>
<dbReference type="PANTHER" id="PTHR32196">
    <property type="entry name" value="ABC TRANSPORTER PERMEASE PROTEIN YPHD-RELATED-RELATED"/>
    <property type="match status" value="1"/>
</dbReference>
<keyword evidence="2" id="KW-1003">Cell membrane</keyword>
<evidence type="ECO:0000313" key="8">
    <source>
        <dbReference type="Proteomes" id="UP000216024"/>
    </source>
</evidence>
<feature type="transmembrane region" description="Helical" evidence="6">
    <location>
        <begin position="306"/>
        <end position="327"/>
    </location>
</feature>
<feature type="transmembrane region" description="Helical" evidence="6">
    <location>
        <begin position="49"/>
        <end position="75"/>
    </location>
</feature>
<feature type="transmembrane region" description="Helical" evidence="6">
    <location>
        <begin position="12"/>
        <end position="37"/>
    </location>
</feature>
<dbReference type="PANTHER" id="PTHR32196:SF15">
    <property type="entry name" value="SUGAR ABC TRANSPORTER PERMEASE PROTEIN"/>
    <property type="match status" value="1"/>
</dbReference>
<dbReference type="GO" id="GO:0022857">
    <property type="term" value="F:transmembrane transporter activity"/>
    <property type="evidence" value="ECO:0007669"/>
    <property type="project" value="InterPro"/>
</dbReference>
<dbReference type="EMBL" id="NIBG01000002">
    <property type="protein sequence ID" value="PAB60736.1"/>
    <property type="molecule type" value="Genomic_DNA"/>
</dbReference>
<accession>A0A267MMG7</accession>
<comment type="caution">
    <text evidence="7">The sequence shown here is derived from an EMBL/GenBank/DDBJ whole genome shotgun (WGS) entry which is preliminary data.</text>
</comment>
<dbReference type="OrthoDB" id="5503441at2"/>
<evidence type="ECO:0000313" key="7">
    <source>
        <dbReference type="EMBL" id="PAB60736.1"/>
    </source>
</evidence>
<dbReference type="RefSeq" id="WP_095131255.1">
    <property type="nucleotide sequence ID" value="NZ_NIBG01000002.1"/>
</dbReference>
<feature type="transmembrane region" description="Helical" evidence="6">
    <location>
        <begin position="192"/>
        <end position="209"/>
    </location>
</feature>
<comment type="subcellular location">
    <subcellularLocation>
        <location evidence="1">Cell membrane</location>
        <topology evidence="1">Multi-pass membrane protein</topology>
    </subcellularLocation>
</comment>
<evidence type="ECO:0000256" key="6">
    <source>
        <dbReference type="SAM" id="Phobius"/>
    </source>
</evidence>
<protein>
    <submittedName>
        <fullName evidence="7">ABC transporter permease</fullName>
    </submittedName>
</protein>
<organism evidence="7 8">
    <name type="scientific">Anaeromicrobium sediminis</name>
    <dbReference type="NCBI Taxonomy" id="1478221"/>
    <lineage>
        <taxon>Bacteria</taxon>
        <taxon>Bacillati</taxon>
        <taxon>Bacillota</taxon>
        <taxon>Clostridia</taxon>
        <taxon>Peptostreptococcales</taxon>
        <taxon>Thermotaleaceae</taxon>
        <taxon>Anaeromicrobium</taxon>
    </lineage>
</organism>
<dbReference type="AlphaFoldDB" id="A0A267MMG7"/>
<feature type="transmembrane region" description="Helical" evidence="6">
    <location>
        <begin position="392"/>
        <end position="411"/>
    </location>
</feature>
<feature type="transmembrane region" description="Helical" evidence="6">
    <location>
        <begin position="339"/>
        <end position="355"/>
    </location>
</feature>
<keyword evidence="3 6" id="KW-0812">Transmembrane</keyword>
<keyword evidence="5 6" id="KW-0472">Membrane</keyword>
<dbReference type="InterPro" id="IPR001851">
    <property type="entry name" value="ABC_transp_permease"/>
</dbReference>
<sequence>MNNKFSRIIFDNIVTIIFVILCLAGIVASKLPLFFIASQLLTRIGRNSFLVLSLIIPVLAGMGLNFGIVVGAMAGQMSIILVTNYALKGVEACTGVTGFLIAVVISTPIAIFFGWVTGLILNKTKGQEMITSMMLGFFANGLYQLLFLFLVGTLIPMENPVLMISGGVGIKNVVDMNHSIRYAVDTIYKRPFSELLIIMGVMGILLSLWIMKKSKGSKVYKEKVGNKPFVYIGVSALFIALSVYFKSTGSLFANIKVPISTYAVIVGLCVFNVLIIKTKLGQDFRTVGQSRHIAGIAGINVDKVRIISIIISTVLAAWGQLIFLQNLGILNTYGSHEQAGMFAVAALLVGGASVSRATIGQAILGVTLFHTLFIVSPQAGKNLFGNAQIGEYFRTFVAYGVIGVSLGLHAWKNLVISKRKSI</sequence>
<reference evidence="7 8" key="1">
    <citation type="submission" date="2017-06" db="EMBL/GenBank/DDBJ databases">
        <title>Draft genome sequence of anaerobic fermentative bacterium Anaeromicrobium sediminis DY2726D isolated from West Pacific Ocean sediments.</title>
        <authorList>
            <person name="Zeng X."/>
        </authorList>
    </citation>
    <scope>NUCLEOTIDE SEQUENCE [LARGE SCALE GENOMIC DNA]</scope>
    <source>
        <strain evidence="7 8">DY2726D</strain>
    </source>
</reference>
<dbReference type="Proteomes" id="UP000216024">
    <property type="component" value="Unassembled WGS sequence"/>
</dbReference>
<proteinExistence type="predicted"/>
<evidence type="ECO:0000256" key="1">
    <source>
        <dbReference type="ARBA" id="ARBA00004651"/>
    </source>
</evidence>
<evidence type="ECO:0000256" key="4">
    <source>
        <dbReference type="ARBA" id="ARBA00022989"/>
    </source>
</evidence>